<protein>
    <submittedName>
        <fullName evidence="10">SET domain-containing protein</fullName>
    </submittedName>
</protein>
<organism evidence="10 11">
    <name type="scientific">Macrolepiota fuliginosa MF-IS2</name>
    <dbReference type="NCBI Taxonomy" id="1400762"/>
    <lineage>
        <taxon>Eukaryota</taxon>
        <taxon>Fungi</taxon>
        <taxon>Dikarya</taxon>
        <taxon>Basidiomycota</taxon>
        <taxon>Agaricomycotina</taxon>
        <taxon>Agaricomycetes</taxon>
        <taxon>Agaricomycetidae</taxon>
        <taxon>Agaricales</taxon>
        <taxon>Agaricineae</taxon>
        <taxon>Agaricaceae</taxon>
        <taxon>Macrolepiota</taxon>
    </lineage>
</organism>
<keyword evidence="5" id="KW-0804">Transcription</keyword>
<dbReference type="OrthoDB" id="6141102at2759"/>
<dbReference type="GO" id="GO:0003682">
    <property type="term" value="F:chromatin binding"/>
    <property type="evidence" value="ECO:0007669"/>
    <property type="project" value="TreeGrafter"/>
</dbReference>
<dbReference type="InterPro" id="IPR041355">
    <property type="entry name" value="Pre-SET_CXC"/>
</dbReference>
<dbReference type="PANTHER" id="PTHR45747">
    <property type="entry name" value="HISTONE-LYSINE N-METHYLTRANSFERASE E(Z)"/>
    <property type="match status" value="1"/>
</dbReference>
<evidence type="ECO:0000256" key="2">
    <source>
        <dbReference type="ARBA" id="ARBA00022679"/>
    </source>
</evidence>
<dbReference type="InterPro" id="IPR001214">
    <property type="entry name" value="SET_dom"/>
</dbReference>
<dbReference type="AlphaFoldDB" id="A0A9P5X084"/>
<dbReference type="SUPFAM" id="SSF82199">
    <property type="entry name" value="SET domain"/>
    <property type="match status" value="1"/>
</dbReference>
<name>A0A9P5X084_9AGAR</name>
<evidence type="ECO:0000256" key="1">
    <source>
        <dbReference type="ARBA" id="ARBA00022603"/>
    </source>
</evidence>
<keyword evidence="2" id="KW-0808">Transferase</keyword>
<dbReference type="InterPro" id="IPR026489">
    <property type="entry name" value="CXC_dom"/>
</dbReference>
<keyword evidence="3" id="KW-0949">S-adenosyl-L-methionine</keyword>
<dbReference type="GO" id="GO:0005634">
    <property type="term" value="C:nucleus"/>
    <property type="evidence" value="ECO:0007669"/>
    <property type="project" value="TreeGrafter"/>
</dbReference>
<comment type="caution">
    <text evidence="10">The sequence shown here is derived from an EMBL/GenBank/DDBJ whole genome shotgun (WGS) entry which is preliminary data.</text>
</comment>
<evidence type="ECO:0000256" key="4">
    <source>
        <dbReference type="ARBA" id="ARBA00023015"/>
    </source>
</evidence>
<dbReference type="SMART" id="SM00317">
    <property type="entry name" value="SET"/>
    <property type="match status" value="1"/>
</dbReference>
<evidence type="ECO:0000313" key="10">
    <source>
        <dbReference type="EMBL" id="KAF9442123.1"/>
    </source>
</evidence>
<feature type="domain" description="CXC" evidence="9">
    <location>
        <begin position="364"/>
        <end position="476"/>
    </location>
</feature>
<feature type="compositionally biased region" description="Low complexity" evidence="7">
    <location>
        <begin position="640"/>
        <end position="650"/>
    </location>
</feature>
<keyword evidence="4" id="KW-0805">Transcription regulation</keyword>
<evidence type="ECO:0000256" key="3">
    <source>
        <dbReference type="ARBA" id="ARBA00022691"/>
    </source>
</evidence>
<feature type="compositionally biased region" description="Basic residues" evidence="7">
    <location>
        <begin position="655"/>
        <end position="672"/>
    </location>
</feature>
<sequence>MDIDFTPEQAHPNIDPTTSLVLDTFRSCWESFYGWKQTHDVENLSSLMRDVDITDDPASPQPTLDIENSKPQDPYAPTFSVAEYNSDGEPAENYTLNSEDFEIEPIQPHPNYASCTPISRSIIVGDDSNYMPFIPYSDDPEFNYEAQIEHYGYFAWQILPDPDLEVICVQTVKYLMNDHGLALQQIIDTKVMPPDLIGKMTTYLGARRRDYPEWPPEDPLHAPNVPYEPPYADPLPSQILDDLLLYFCSNRNCLHSYCTVHSGEMELPPPIPPTLTNEALNNSVTEPCSKYCFILGRHSNTLSYWSEEDTDLLYTTLKYAPDSLPCDLAVIVCKPCKEVATRRRGWFASQTQPPQAPLIQPKSRKNMAVNQLQFQDFDSDNFTPNYPCSHPGPCDASTSCPCALNSAHCIGACKCSKKCIRKWRGCMCTKSRSNKTCGTDRCPCFRAHRECDPDICAKCEARDPTSDVCKNAAIQHMRHKRGVVYRSKWGLGFYLAEPVHDGDLITEYIGDLIYDATVRSRDQVGAHVNRQYVFNLNSTLSIDGGPAGNESRYINHAPGDQANVRAYVRLVNGEHRIGIFAVKDVAPGSELLIDYGSDFFHNHPASTFGSLPSTSQTVTQPTPAATDIVSPQVLSLSFFQPQQPQSPTPQGGIRRNTKGKGKAKERARKRRRYLTDLSLEDGDDGDDGEYKGPSDEGSGSGSDL</sequence>
<dbReference type="PROSITE" id="PS50280">
    <property type="entry name" value="SET"/>
    <property type="match status" value="1"/>
</dbReference>
<dbReference type="Pfam" id="PF18264">
    <property type="entry name" value="preSET_CXC"/>
    <property type="match status" value="1"/>
</dbReference>
<accession>A0A9P5X084</accession>
<gene>
    <name evidence="10" type="ORF">P691DRAFT_779548</name>
</gene>
<dbReference type="InterPro" id="IPR033467">
    <property type="entry name" value="Tesmin/TSO1-like_CXC"/>
</dbReference>
<dbReference type="Proteomes" id="UP000807342">
    <property type="component" value="Unassembled WGS sequence"/>
</dbReference>
<evidence type="ECO:0000256" key="6">
    <source>
        <dbReference type="ARBA" id="ARBA00048568"/>
    </source>
</evidence>
<dbReference type="Pfam" id="PF00856">
    <property type="entry name" value="SET"/>
    <property type="match status" value="1"/>
</dbReference>
<dbReference type="Gene3D" id="2.170.270.10">
    <property type="entry name" value="SET domain"/>
    <property type="match status" value="1"/>
</dbReference>
<dbReference type="InterPro" id="IPR046341">
    <property type="entry name" value="SET_dom_sf"/>
</dbReference>
<keyword evidence="11" id="KW-1185">Reference proteome</keyword>
<evidence type="ECO:0000259" key="8">
    <source>
        <dbReference type="PROSITE" id="PS50280"/>
    </source>
</evidence>
<comment type="catalytic activity">
    <reaction evidence="6">
        <text>L-lysyl(27)-[histone H3] + 3 S-adenosyl-L-methionine = N(6),N(6),N(6)-trimethyl-L-lysyl(27)-[histone H3] + 3 S-adenosyl-L-homocysteine + 3 H(+)</text>
        <dbReference type="Rhea" id="RHEA:60292"/>
        <dbReference type="Rhea" id="RHEA-COMP:15535"/>
        <dbReference type="Rhea" id="RHEA-COMP:15548"/>
        <dbReference type="ChEBI" id="CHEBI:15378"/>
        <dbReference type="ChEBI" id="CHEBI:29969"/>
        <dbReference type="ChEBI" id="CHEBI:57856"/>
        <dbReference type="ChEBI" id="CHEBI:59789"/>
        <dbReference type="ChEBI" id="CHEBI:61961"/>
        <dbReference type="EC" id="2.1.1.356"/>
    </reaction>
</comment>
<feature type="compositionally biased region" description="Acidic residues" evidence="7">
    <location>
        <begin position="678"/>
        <end position="687"/>
    </location>
</feature>
<feature type="region of interest" description="Disordered" evidence="7">
    <location>
        <begin position="640"/>
        <end position="704"/>
    </location>
</feature>
<feature type="compositionally biased region" description="Low complexity" evidence="7">
    <location>
        <begin position="695"/>
        <end position="704"/>
    </location>
</feature>
<proteinExistence type="predicted"/>
<keyword evidence="1" id="KW-0489">Methyltransferase</keyword>
<evidence type="ECO:0000313" key="11">
    <source>
        <dbReference type="Proteomes" id="UP000807342"/>
    </source>
</evidence>
<feature type="region of interest" description="Disordered" evidence="7">
    <location>
        <begin position="54"/>
        <end position="78"/>
    </location>
</feature>
<dbReference type="PROSITE" id="PS51633">
    <property type="entry name" value="CXC"/>
    <property type="match status" value="1"/>
</dbReference>
<evidence type="ECO:0000256" key="7">
    <source>
        <dbReference type="SAM" id="MobiDB-lite"/>
    </source>
</evidence>
<dbReference type="GO" id="GO:0031507">
    <property type="term" value="P:heterochromatin formation"/>
    <property type="evidence" value="ECO:0007669"/>
    <property type="project" value="TreeGrafter"/>
</dbReference>
<feature type="domain" description="SET" evidence="8">
    <location>
        <begin position="480"/>
        <end position="596"/>
    </location>
</feature>
<dbReference type="EMBL" id="MU151698">
    <property type="protein sequence ID" value="KAF9442123.1"/>
    <property type="molecule type" value="Genomic_DNA"/>
</dbReference>
<dbReference type="InterPro" id="IPR045318">
    <property type="entry name" value="EZH1/2-like"/>
</dbReference>
<dbReference type="SMART" id="SM01114">
    <property type="entry name" value="CXC"/>
    <property type="match status" value="1"/>
</dbReference>
<evidence type="ECO:0000259" key="9">
    <source>
        <dbReference type="PROSITE" id="PS51633"/>
    </source>
</evidence>
<dbReference type="GO" id="GO:0032259">
    <property type="term" value="P:methylation"/>
    <property type="evidence" value="ECO:0007669"/>
    <property type="project" value="UniProtKB-KW"/>
</dbReference>
<dbReference type="PANTHER" id="PTHR45747:SF4">
    <property type="entry name" value="HISTONE-LYSINE N-METHYLTRANSFERASE E(Z)"/>
    <property type="match status" value="1"/>
</dbReference>
<dbReference type="GO" id="GO:0140951">
    <property type="term" value="F:histone H3K27 trimethyltransferase activity"/>
    <property type="evidence" value="ECO:0007669"/>
    <property type="project" value="UniProtKB-EC"/>
</dbReference>
<reference evidence="10" key="1">
    <citation type="submission" date="2020-11" db="EMBL/GenBank/DDBJ databases">
        <authorList>
            <consortium name="DOE Joint Genome Institute"/>
            <person name="Ahrendt S."/>
            <person name="Riley R."/>
            <person name="Andreopoulos W."/>
            <person name="Labutti K."/>
            <person name="Pangilinan J."/>
            <person name="Ruiz-Duenas F.J."/>
            <person name="Barrasa J.M."/>
            <person name="Sanchez-Garcia M."/>
            <person name="Camarero S."/>
            <person name="Miyauchi S."/>
            <person name="Serrano A."/>
            <person name="Linde D."/>
            <person name="Babiker R."/>
            <person name="Drula E."/>
            <person name="Ayuso-Fernandez I."/>
            <person name="Pacheco R."/>
            <person name="Padilla G."/>
            <person name="Ferreira P."/>
            <person name="Barriuso J."/>
            <person name="Kellner H."/>
            <person name="Castanera R."/>
            <person name="Alfaro M."/>
            <person name="Ramirez L."/>
            <person name="Pisabarro A.G."/>
            <person name="Kuo A."/>
            <person name="Tritt A."/>
            <person name="Lipzen A."/>
            <person name="He G."/>
            <person name="Yan M."/>
            <person name="Ng V."/>
            <person name="Cullen D."/>
            <person name="Martin F."/>
            <person name="Rosso M.-N."/>
            <person name="Henrissat B."/>
            <person name="Hibbett D."/>
            <person name="Martinez A.T."/>
            <person name="Grigoriev I.V."/>
        </authorList>
    </citation>
    <scope>NUCLEOTIDE SEQUENCE</scope>
    <source>
        <strain evidence="10">MF-IS2</strain>
    </source>
</reference>
<evidence type="ECO:0000256" key="5">
    <source>
        <dbReference type="ARBA" id="ARBA00023163"/>
    </source>
</evidence>